<reference evidence="3" key="2">
    <citation type="submission" date="2021-05" db="EMBL/GenBank/DDBJ databases">
        <title>Protein family content uncovers lineage relationships and bacterial pathway maintenance mechanisms in DPANN archaea.</title>
        <authorList>
            <person name="Castelle C.J."/>
            <person name="Meheust R."/>
            <person name="Jaffe A.L."/>
            <person name="Seitz K."/>
            <person name="Gong X."/>
            <person name="Baker B.J."/>
            <person name="Banfield J.F."/>
        </authorList>
    </citation>
    <scope>NUCLEOTIDE SEQUENCE</scope>
    <source>
        <strain evidence="3">RIFCSPLOWO2_01_FULL_AR10_48_17</strain>
    </source>
</reference>
<feature type="transmembrane region" description="Helical" evidence="2">
    <location>
        <begin position="74"/>
        <end position="93"/>
    </location>
</feature>
<sequence length="279" mass="29995">MKRLLLFFLFFFAVSVFGVVIIPPLIYVATFSALTFAANLLVGFGVWLALQGIAQKRVFNRRVSALLDFAADGAKTLFVGLAAAVVGLVFVSPLVWTEILFAAGIVVAASFVLFFLLDYKRWRVQQEDARFSRLGSFFLRSLVIGLLVGVSVYGAIELRAVSTSNAPGQSDSDASKGLNSILPSMGSPSPSNRGDSEVRKAAESPDVTGRSSIWVQPLDEKGCVVSDGIQSIRIEAVFSCVAIENNVSVRVFCPFELHSNALADVTVSGACRLFDPEGN</sequence>
<evidence type="ECO:0000256" key="2">
    <source>
        <dbReference type="SAM" id="Phobius"/>
    </source>
</evidence>
<feature type="transmembrane region" description="Helical" evidence="2">
    <location>
        <begin position="137"/>
        <end position="156"/>
    </location>
</feature>
<name>A0A8T4L4L0_9ARCH</name>
<comment type="caution">
    <text evidence="3">The sequence shown here is derived from an EMBL/GenBank/DDBJ whole genome shotgun (WGS) entry which is preliminary data.</text>
</comment>
<dbReference type="EMBL" id="JAGVWC010000010">
    <property type="protein sequence ID" value="MBS3061761.1"/>
    <property type="molecule type" value="Genomic_DNA"/>
</dbReference>
<dbReference type="AlphaFoldDB" id="A0A8T4L4L0"/>
<evidence type="ECO:0000313" key="4">
    <source>
        <dbReference type="Proteomes" id="UP000675968"/>
    </source>
</evidence>
<keyword evidence="2" id="KW-0812">Transmembrane</keyword>
<reference evidence="3" key="1">
    <citation type="submission" date="2021-03" db="EMBL/GenBank/DDBJ databases">
        <authorList>
            <person name="Jaffe A."/>
        </authorList>
    </citation>
    <scope>NUCLEOTIDE SEQUENCE</scope>
    <source>
        <strain evidence="3">RIFCSPLOWO2_01_FULL_AR10_48_17</strain>
    </source>
</reference>
<keyword evidence="2" id="KW-1133">Transmembrane helix</keyword>
<keyword evidence="2" id="KW-0472">Membrane</keyword>
<organism evidence="3 4">
    <name type="scientific">Candidatus Iainarchaeum sp</name>
    <dbReference type="NCBI Taxonomy" id="3101447"/>
    <lineage>
        <taxon>Archaea</taxon>
        <taxon>Candidatus Iainarchaeota</taxon>
        <taxon>Candidatus Iainarchaeia</taxon>
        <taxon>Candidatus Iainarchaeales</taxon>
        <taxon>Candidatus Iainarchaeaceae</taxon>
        <taxon>Candidatus Iainarchaeum</taxon>
    </lineage>
</organism>
<feature type="region of interest" description="Disordered" evidence="1">
    <location>
        <begin position="185"/>
        <end position="205"/>
    </location>
</feature>
<protein>
    <submittedName>
        <fullName evidence="3">Uncharacterized protein</fullName>
    </submittedName>
</protein>
<dbReference type="Proteomes" id="UP000675968">
    <property type="component" value="Unassembled WGS sequence"/>
</dbReference>
<accession>A0A8T4L4L0</accession>
<feature type="transmembrane region" description="Helical" evidence="2">
    <location>
        <begin position="28"/>
        <end position="53"/>
    </location>
</feature>
<gene>
    <name evidence="3" type="ORF">J4215_04230</name>
</gene>
<feature type="transmembrane region" description="Helical" evidence="2">
    <location>
        <begin position="99"/>
        <end position="117"/>
    </location>
</feature>
<proteinExistence type="predicted"/>
<evidence type="ECO:0000256" key="1">
    <source>
        <dbReference type="SAM" id="MobiDB-lite"/>
    </source>
</evidence>
<feature type="compositionally biased region" description="Basic and acidic residues" evidence="1">
    <location>
        <begin position="194"/>
        <end position="203"/>
    </location>
</feature>
<evidence type="ECO:0000313" key="3">
    <source>
        <dbReference type="EMBL" id="MBS3061761.1"/>
    </source>
</evidence>